<dbReference type="Proteomes" id="UP000566819">
    <property type="component" value="Unassembled WGS sequence"/>
</dbReference>
<accession>A0A8H4RH18</accession>
<feature type="domain" description="RING-type" evidence="3">
    <location>
        <begin position="301"/>
        <end position="348"/>
    </location>
</feature>
<dbReference type="SUPFAM" id="SSF68906">
    <property type="entry name" value="SAP domain"/>
    <property type="match status" value="2"/>
</dbReference>
<keyword evidence="2" id="KW-0862">Zinc</keyword>
<dbReference type="PANTHER" id="PTHR21540">
    <property type="entry name" value="RING FINGER AND SWIM DOMAIN-CONTAINING PROTEIN 2"/>
    <property type="match status" value="1"/>
</dbReference>
<gene>
    <name evidence="5" type="ORF">G7Y89_g9350</name>
</gene>
<dbReference type="EMBL" id="JAAMPI010000760">
    <property type="protein sequence ID" value="KAF4628803.1"/>
    <property type="molecule type" value="Genomic_DNA"/>
</dbReference>
<protein>
    <recommendedName>
        <fullName evidence="1">Postreplication repair E3 ubiquitin-protein ligase RAD18</fullName>
    </recommendedName>
</protein>
<dbReference type="OrthoDB" id="2122982at2759"/>
<keyword evidence="6" id="KW-1185">Reference proteome</keyword>
<evidence type="ECO:0000256" key="1">
    <source>
        <dbReference type="ARBA" id="ARBA00015551"/>
    </source>
</evidence>
<evidence type="ECO:0000259" key="3">
    <source>
        <dbReference type="PROSITE" id="PS50089"/>
    </source>
</evidence>
<sequence>MAPKRKNTAVEEPQTSLAIDWNALTIANLKAELSQRGLPVSGTKPVLVNRLEVADEEAREAVAASEPTDWSSLTIAQLKVELGNRGLPVSGNKTTLIDRLNVADDEPAAAAPKAKRARAAPKNEVSVASGSASAAGGFGPGGEVRLRPFVEGPDAEYNKKLKKIQKERLFMLDRNRHVDKDGYMCETFDIAGSTGNVYQTTIGRSPKCVCMDAVSLPSDISLPLLMNIQRIRGQKCKHINYALVIILKAPANLCYQLAFLSTELELIFTNAPVTRAPELGHQHDDDDTIYNGKRKPIEGECPICVFDMEPGEEIVWCKAACGQNFHKECFDQWKRSKNGGHVTCVYCRSEWQEDVPNPGSLANLKNMAPKIGRYQNVAHLLPQYQQAK</sequence>
<dbReference type="AlphaFoldDB" id="A0A8H4RH18"/>
<reference evidence="5 6" key="1">
    <citation type="submission" date="2020-03" db="EMBL/GenBank/DDBJ databases">
        <title>Draft Genome Sequence of Cudoniella acicularis.</title>
        <authorList>
            <person name="Buettner E."/>
            <person name="Kellner H."/>
        </authorList>
    </citation>
    <scope>NUCLEOTIDE SEQUENCE [LARGE SCALE GENOMIC DNA]</scope>
    <source>
        <strain evidence="5 6">DSM 108380</strain>
    </source>
</reference>
<dbReference type="PANTHER" id="PTHR21540:SF0">
    <property type="entry name" value="PHD FAMILY PROTEIN"/>
    <property type="match status" value="1"/>
</dbReference>
<dbReference type="GO" id="GO:0061630">
    <property type="term" value="F:ubiquitin protein ligase activity"/>
    <property type="evidence" value="ECO:0007669"/>
    <property type="project" value="InterPro"/>
</dbReference>
<evidence type="ECO:0000256" key="2">
    <source>
        <dbReference type="PROSITE-ProRule" id="PRU00175"/>
    </source>
</evidence>
<dbReference type="Gene3D" id="1.10.720.30">
    <property type="entry name" value="SAP domain"/>
    <property type="match status" value="2"/>
</dbReference>
<dbReference type="InterPro" id="IPR036361">
    <property type="entry name" value="SAP_dom_sf"/>
</dbReference>
<dbReference type="Pfam" id="PF13639">
    <property type="entry name" value="zf-RING_2"/>
    <property type="match status" value="1"/>
</dbReference>
<evidence type="ECO:0000259" key="4">
    <source>
        <dbReference type="PROSITE" id="PS50800"/>
    </source>
</evidence>
<evidence type="ECO:0000313" key="5">
    <source>
        <dbReference type="EMBL" id="KAF4628803.1"/>
    </source>
</evidence>
<organism evidence="5 6">
    <name type="scientific">Cudoniella acicularis</name>
    <dbReference type="NCBI Taxonomy" id="354080"/>
    <lineage>
        <taxon>Eukaryota</taxon>
        <taxon>Fungi</taxon>
        <taxon>Dikarya</taxon>
        <taxon>Ascomycota</taxon>
        <taxon>Pezizomycotina</taxon>
        <taxon>Leotiomycetes</taxon>
        <taxon>Helotiales</taxon>
        <taxon>Tricladiaceae</taxon>
        <taxon>Cudoniella</taxon>
    </lineage>
</organism>
<dbReference type="Pfam" id="PF02037">
    <property type="entry name" value="SAP"/>
    <property type="match status" value="2"/>
</dbReference>
<keyword evidence="2" id="KW-0863">Zinc-finger</keyword>
<dbReference type="PROSITE" id="PS50089">
    <property type="entry name" value="ZF_RING_2"/>
    <property type="match status" value="1"/>
</dbReference>
<keyword evidence="2" id="KW-0479">Metal-binding</keyword>
<feature type="domain" description="SAP" evidence="4">
    <location>
        <begin position="21"/>
        <end position="55"/>
    </location>
</feature>
<feature type="domain" description="SAP" evidence="4">
    <location>
        <begin position="70"/>
        <end position="104"/>
    </location>
</feature>
<evidence type="ECO:0000313" key="6">
    <source>
        <dbReference type="Proteomes" id="UP000566819"/>
    </source>
</evidence>
<dbReference type="PROSITE" id="PS50800">
    <property type="entry name" value="SAP"/>
    <property type="match status" value="2"/>
</dbReference>
<comment type="caution">
    <text evidence="5">The sequence shown here is derived from an EMBL/GenBank/DDBJ whole genome shotgun (WGS) entry which is preliminary data.</text>
</comment>
<dbReference type="SMART" id="SM00513">
    <property type="entry name" value="SAP"/>
    <property type="match status" value="2"/>
</dbReference>
<dbReference type="SUPFAM" id="SSF57850">
    <property type="entry name" value="RING/U-box"/>
    <property type="match status" value="1"/>
</dbReference>
<dbReference type="InterPro" id="IPR001841">
    <property type="entry name" value="Znf_RING"/>
</dbReference>
<dbReference type="InterPro" id="IPR039903">
    <property type="entry name" value="Zswim2"/>
</dbReference>
<name>A0A8H4RH18_9HELO</name>
<dbReference type="InterPro" id="IPR013083">
    <property type="entry name" value="Znf_RING/FYVE/PHD"/>
</dbReference>
<dbReference type="Gene3D" id="3.30.40.10">
    <property type="entry name" value="Zinc/RING finger domain, C3HC4 (zinc finger)"/>
    <property type="match status" value="1"/>
</dbReference>
<proteinExistence type="predicted"/>
<dbReference type="GO" id="GO:0008270">
    <property type="term" value="F:zinc ion binding"/>
    <property type="evidence" value="ECO:0007669"/>
    <property type="project" value="UniProtKB-KW"/>
</dbReference>
<dbReference type="InterPro" id="IPR003034">
    <property type="entry name" value="SAP_dom"/>
</dbReference>